<evidence type="ECO:0000256" key="7">
    <source>
        <dbReference type="SAM" id="MobiDB-lite"/>
    </source>
</evidence>
<dbReference type="InterPro" id="IPR039428">
    <property type="entry name" value="NUOK/Mnh_C1-like"/>
</dbReference>
<evidence type="ECO:0000256" key="8">
    <source>
        <dbReference type="SAM" id="Phobius"/>
    </source>
</evidence>
<dbReference type="RefSeq" id="WP_145744104.1">
    <property type="nucleotide sequence ID" value="NZ_VIWX01000006.1"/>
</dbReference>
<reference evidence="9 10" key="1">
    <citation type="submission" date="2019-06" db="EMBL/GenBank/DDBJ databases">
        <title>Sequencing the genomes of 1000 actinobacteria strains.</title>
        <authorList>
            <person name="Klenk H.-P."/>
        </authorList>
    </citation>
    <scope>NUCLEOTIDE SEQUENCE [LARGE SCALE GENOMIC DNA]</scope>
    <source>
        <strain evidence="9 10">DSM 46699</strain>
    </source>
</reference>
<proteinExistence type="inferred from homology"/>
<comment type="subcellular location">
    <subcellularLocation>
        <location evidence="1">Cell membrane</location>
        <topology evidence="1">Multi-pass membrane protein</topology>
    </subcellularLocation>
</comment>
<feature type="transmembrane region" description="Helical" evidence="8">
    <location>
        <begin position="6"/>
        <end position="23"/>
    </location>
</feature>
<feature type="region of interest" description="Disordered" evidence="7">
    <location>
        <begin position="118"/>
        <end position="143"/>
    </location>
</feature>
<comment type="similarity">
    <text evidence="2">Belongs to the CPA3 antiporters (TC 2.A.63) subunit C family.</text>
</comment>
<dbReference type="PANTHER" id="PTHR34583:SF2">
    <property type="entry name" value="ANTIPORTER SUBUNIT MNHC2-RELATED"/>
    <property type="match status" value="1"/>
</dbReference>
<dbReference type="PANTHER" id="PTHR34583">
    <property type="entry name" value="ANTIPORTER SUBUNIT MNHC2-RELATED"/>
    <property type="match status" value="1"/>
</dbReference>
<gene>
    <name evidence="9" type="ORF">FHU35_16137</name>
</gene>
<feature type="transmembrane region" description="Helical" evidence="8">
    <location>
        <begin position="30"/>
        <end position="50"/>
    </location>
</feature>
<keyword evidence="6 8" id="KW-0472">Membrane</keyword>
<accession>A0A561U0G8</accession>
<keyword evidence="5 8" id="KW-1133">Transmembrane helix</keyword>
<dbReference type="AlphaFoldDB" id="A0A561U0G8"/>
<evidence type="ECO:0000313" key="10">
    <source>
        <dbReference type="Proteomes" id="UP000316184"/>
    </source>
</evidence>
<dbReference type="InterPro" id="IPR050601">
    <property type="entry name" value="CPA3_antiporter_subunitC"/>
</dbReference>
<feature type="transmembrane region" description="Helical" evidence="8">
    <location>
        <begin position="70"/>
        <end position="94"/>
    </location>
</feature>
<evidence type="ECO:0000256" key="3">
    <source>
        <dbReference type="ARBA" id="ARBA00022475"/>
    </source>
</evidence>
<dbReference type="NCBIfam" id="NF005929">
    <property type="entry name" value="PRK07946.1"/>
    <property type="match status" value="1"/>
</dbReference>
<keyword evidence="3" id="KW-1003">Cell membrane</keyword>
<protein>
    <submittedName>
        <fullName evidence="9">Multisubunit sodium/proton antiporter MrpC subunit</fullName>
    </submittedName>
</protein>
<evidence type="ECO:0000256" key="5">
    <source>
        <dbReference type="ARBA" id="ARBA00022989"/>
    </source>
</evidence>
<dbReference type="Pfam" id="PF00420">
    <property type="entry name" value="Oxidored_q2"/>
    <property type="match status" value="1"/>
</dbReference>
<evidence type="ECO:0000256" key="1">
    <source>
        <dbReference type="ARBA" id="ARBA00004651"/>
    </source>
</evidence>
<keyword evidence="10" id="KW-1185">Reference proteome</keyword>
<evidence type="ECO:0000256" key="2">
    <source>
        <dbReference type="ARBA" id="ARBA00010388"/>
    </source>
</evidence>
<sequence length="143" mass="15785">MTINLTVAVVIAVLYSVGFYLLMQRSLMRILLGIVVLGHGSNLLLQIAGGPPGRPPMLSLARPEEMTDPLPQAMALTAIVITFALTTFLLALAYRSWTLLGHDEVRDDVEDRRIQRLEKRLEADEDADDDDSVEDEPAKEAAQ</sequence>
<evidence type="ECO:0000256" key="6">
    <source>
        <dbReference type="ARBA" id="ARBA00023136"/>
    </source>
</evidence>
<dbReference type="EMBL" id="VIWX01000006">
    <property type="protein sequence ID" value="TWF92855.1"/>
    <property type="molecule type" value="Genomic_DNA"/>
</dbReference>
<dbReference type="Gene3D" id="1.10.287.3510">
    <property type="match status" value="1"/>
</dbReference>
<evidence type="ECO:0000256" key="4">
    <source>
        <dbReference type="ARBA" id="ARBA00022692"/>
    </source>
</evidence>
<feature type="compositionally biased region" description="Acidic residues" evidence="7">
    <location>
        <begin position="123"/>
        <end position="135"/>
    </location>
</feature>
<dbReference type="Proteomes" id="UP000316184">
    <property type="component" value="Unassembled WGS sequence"/>
</dbReference>
<organism evidence="9 10">
    <name type="scientific">Saccharopolyspora dendranthemae</name>
    <dbReference type="NCBI Taxonomy" id="1181886"/>
    <lineage>
        <taxon>Bacteria</taxon>
        <taxon>Bacillati</taxon>
        <taxon>Actinomycetota</taxon>
        <taxon>Actinomycetes</taxon>
        <taxon>Pseudonocardiales</taxon>
        <taxon>Pseudonocardiaceae</taxon>
        <taxon>Saccharopolyspora</taxon>
    </lineage>
</organism>
<evidence type="ECO:0000313" key="9">
    <source>
        <dbReference type="EMBL" id="TWF92855.1"/>
    </source>
</evidence>
<keyword evidence="4 8" id="KW-0812">Transmembrane</keyword>
<dbReference type="OrthoDB" id="9799219at2"/>
<name>A0A561U0G8_9PSEU</name>
<dbReference type="GO" id="GO:0005886">
    <property type="term" value="C:plasma membrane"/>
    <property type="evidence" value="ECO:0007669"/>
    <property type="project" value="UniProtKB-SubCell"/>
</dbReference>
<comment type="caution">
    <text evidence="9">The sequence shown here is derived from an EMBL/GenBank/DDBJ whole genome shotgun (WGS) entry which is preliminary data.</text>
</comment>